<accession>A0A8D2HH29</accession>
<dbReference type="SMART" id="SM00454">
    <property type="entry name" value="SAM"/>
    <property type="match status" value="1"/>
</dbReference>
<feature type="compositionally biased region" description="Basic and acidic residues" evidence="1">
    <location>
        <begin position="449"/>
        <end position="481"/>
    </location>
</feature>
<proteinExistence type="predicted"/>
<dbReference type="Gene3D" id="1.10.150.50">
    <property type="entry name" value="Transcription Factor, Ets-1"/>
    <property type="match status" value="1"/>
</dbReference>
<dbReference type="Pfam" id="PF07647">
    <property type="entry name" value="SAM_2"/>
    <property type="match status" value="1"/>
</dbReference>
<dbReference type="SUPFAM" id="SSF47769">
    <property type="entry name" value="SAM/Pointed domain"/>
    <property type="match status" value="1"/>
</dbReference>
<organism evidence="3 4">
    <name type="scientific">Urocitellus parryii</name>
    <name type="common">Arctic ground squirrel</name>
    <name type="synonym">Spermophilus parryii</name>
    <dbReference type="NCBI Taxonomy" id="9999"/>
    <lineage>
        <taxon>Eukaryota</taxon>
        <taxon>Metazoa</taxon>
        <taxon>Chordata</taxon>
        <taxon>Craniata</taxon>
        <taxon>Vertebrata</taxon>
        <taxon>Euteleostomi</taxon>
        <taxon>Mammalia</taxon>
        <taxon>Eutheria</taxon>
        <taxon>Euarchontoglires</taxon>
        <taxon>Glires</taxon>
        <taxon>Rodentia</taxon>
        <taxon>Sciuromorpha</taxon>
        <taxon>Sciuridae</taxon>
        <taxon>Xerinae</taxon>
        <taxon>Marmotini</taxon>
        <taxon>Urocitellus</taxon>
    </lineage>
</organism>
<feature type="compositionally biased region" description="Basic and acidic residues" evidence="1">
    <location>
        <begin position="386"/>
        <end position="423"/>
    </location>
</feature>
<feature type="compositionally biased region" description="Basic and acidic residues" evidence="1">
    <location>
        <begin position="14"/>
        <end position="40"/>
    </location>
</feature>
<feature type="compositionally biased region" description="Basic and acidic residues" evidence="1">
    <location>
        <begin position="220"/>
        <end position="264"/>
    </location>
</feature>
<evidence type="ECO:0000313" key="3">
    <source>
        <dbReference type="Ensembl" id="ENSUPAP00010016463.1"/>
    </source>
</evidence>
<feature type="compositionally biased region" description="Basic and acidic residues" evidence="1">
    <location>
        <begin position="314"/>
        <end position="327"/>
    </location>
</feature>
<dbReference type="PROSITE" id="PS50105">
    <property type="entry name" value="SAM_DOMAIN"/>
    <property type="match status" value="1"/>
</dbReference>
<name>A0A8D2HH29_UROPR</name>
<feature type="compositionally biased region" description="Basic and acidic residues" evidence="1">
    <location>
        <begin position="273"/>
        <end position="297"/>
    </location>
</feature>
<feature type="compositionally biased region" description="Polar residues" evidence="1">
    <location>
        <begin position="298"/>
        <end position="313"/>
    </location>
</feature>
<dbReference type="CDD" id="cd09530">
    <property type="entry name" value="SAM_Samd14"/>
    <property type="match status" value="1"/>
</dbReference>
<dbReference type="PANTHER" id="PTHR46829">
    <property type="entry name" value="STERILE ALPHA MOTIF DOMAIN-CONTAINING PROTEIN 15"/>
    <property type="match status" value="1"/>
</dbReference>
<feature type="domain" description="SAM" evidence="2">
    <location>
        <begin position="593"/>
        <end position="656"/>
    </location>
</feature>
<evidence type="ECO:0000313" key="4">
    <source>
        <dbReference type="Proteomes" id="UP000694417"/>
    </source>
</evidence>
<evidence type="ECO:0000256" key="1">
    <source>
        <dbReference type="SAM" id="MobiDB-lite"/>
    </source>
</evidence>
<reference evidence="3" key="2">
    <citation type="submission" date="2025-09" db="UniProtKB">
        <authorList>
            <consortium name="Ensembl"/>
        </authorList>
    </citation>
    <scope>IDENTIFICATION</scope>
</reference>
<sequence length="731" mass="84197">MEKVPEDYDSSPDENEKSEPERPELRKLSENAEPDTKTEAGYELSPENDQVPLPLETEKEEESEIAKNVQPKPTWTSEEEIPKEIEVEPSSQTDLGIPQVLKSESLREMGDELYKDLEAPDLEPQEDAKSDVTEDVLTESASEIDIQLPAETKSEVPGTTINMTGLELLKESEQEVPEESLREQKKETDLEPPEQSKLDFSNEKPKKSVEETDLQPTKMTKPEIPEETQRKSTEQTKPEFPDQKSRKSTEEANLKPPEETKLEVPEEMQQMSTEEKVPERLDEVKSELPEEELRKTNNETNLKPSEKTTSQVPKETKRKSTEEKIPETAEETGLVLQHEVKPNVQEETQKQSIREKVLELSKNTKPTDHKEKRRKSSKNIGLAPSEKSESWETPRESTEEKGLEPPEQSKSKFPKKEPRKSIEETGQMPPKKTKPKVQDKTQMEPTEEENLKLPDEIKPREKHTELFKEEEPAPIKSKYSMDKDQLEYPKFQTIKVSVEETDTTFKKDYASRPLIQSEMESTSTNYEYLSKLPKLLHLVDILDLPETQTGLRKAFSEKKITDSGQELKETAPKDKTSQPKKKETALQFEYLKWSPEKVAEWISQLGFPQYKECFTTNFISGRKLIHVNCSNLPQMGITDFEDMKVISQHTRELLGIEEPLFSRSIRLPARDNIGLFLEQKGHTGVKSDSLTFSEFVKTRRLCDYDPEITASEENKAVNIVRNYRRKVFHSH</sequence>
<dbReference type="InterPro" id="IPR013761">
    <property type="entry name" value="SAM/pointed_sf"/>
</dbReference>
<dbReference type="InterPro" id="IPR001660">
    <property type="entry name" value="SAM"/>
</dbReference>
<feature type="compositionally biased region" description="Basic and acidic residues" evidence="1">
    <location>
        <begin position="347"/>
        <end position="359"/>
    </location>
</feature>
<reference evidence="3" key="1">
    <citation type="submission" date="2025-08" db="UniProtKB">
        <authorList>
            <consortium name="Ensembl"/>
        </authorList>
    </citation>
    <scope>IDENTIFICATION</scope>
</reference>
<feature type="region of interest" description="Disordered" evidence="1">
    <location>
        <begin position="562"/>
        <end position="581"/>
    </location>
</feature>
<dbReference type="Proteomes" id="UP000694417">
    <property type="component" value="Unplaced"/>
</dbReference>
<dbReference type="PANTHER" id="PTHR46829:SF1">
    <property type="entry name" value="STERILE ALPHA MOTIF DOMAIN-CONTAINING PROTEIN 15"/>
    <property type="match status" value="1"/>
</dbReference>
<feature type="region of interest" description="Disordered" evidence="1">
    <location>
        <begin position="111"/>
        <end position="481"/>
    </location>
</feature>
<dbReference type="GeneTree" id="ENSGT00630000089942"/>
<keyword evidence="4" id="KW-1185">Reference proteome</keyword>
<feature type="region of interest" description="Disordered" evidence="1">
    <location>
        <begin position="1"/>
        <end position="99"/>
    </location>
</feature>
<gene>
    <name evidence="3" type="primary">SAMD15</name>
</gene>
<dbReference type="AlphaFoldDB" id="A0A8D2HH29"/>
<feature type="compositionally biased region" description="Basic and acidic residues" evidence="1">
    <location>
        <begin position="168"/>
        <end position="210"/>
    </location>
</feature>
<evidence type="ECO:0000259" key="2">
    <source>
        <dbReference type="PROSITE" id="PS50105"/>
    </source>
</evidence>
<dbReference type="Ensembl" id="ENSUPAT00010018776.1">
    <property type="protein sequence ID" value="ENSUPAP00010016463.1"/>
    <property type="gene ID" value="ENSUPAG00010013142.1"/>
</dbReference>
<protein>
    <submittedName>
        <fullName evidence="3">Sterile alpha motif domain containing 15</fullName>
    </submittedName>
</protein>